<gene>
    <name evidence="6" type="ORF">BXT86_01055</name>
</gene>
<dbReference type="Gene3D" id="3.40.710.10">
    <property type="entry name" value="DD-peptidase/beta-lactamase superfamily"/>
    <property type="match status" value="1"/>
</dbReference>
<feature type="transmembrane region" description="Helical" evidence="3">
    <location>
        <begin position="7"/>
        <end position="25"/>
    </location>
</feature>
<dbReference type="EMBL" id="MUKB01000013">
    <property type="protein sequence ID" value="OPX18456.1"/>
    <property type="molecule type" value="Genomic_DNA"/>
</dbReference>
<protein>
    <recommendedName>
        <fullName evidence="8">Penicillin-binding protein transpeptidase domain-containing protein</fullName>
    </recommendedName>
</protein>
<keyword evidence="3" id="KW-1133">Transmembrane helix</keyword>
<dbReference type="Gene3D" id="3.30.450.330">
    <property type="match status" value="1"/>
</dbReference>
<name>A0A1V4QIA1_UNCW3</name>
<evidence type="ECO:0000259" key="4">
    <source>
        <dbReference type="Pfam" id="PF00905"/>
    </source>
</evidence>
<evidence type="ECO:0000256" key="3">
    <source>
        <dbReference type="SAM" id="Phobius"/>
    </source>
</evidence>
<dbReference type="AlphaFoldDB" id="A0A1V4QIA1"/>
<feature type="domain" description="Penicillin-binding protein dimerisation" evidence="5">
    <location>
        <begin position="49"/>
        <end position="189"/>
    </location>
</feature>
<dbReference type="SUPFAM" id="SSF56601">
    <property type="entry name" value="beta-lactamase/transpeptidase-like"/>
    <property type="match status" value="1"/>
</dbReference>
<dbReference type="Pfam" id="PF00905">
    <property type="entry name" value="Transpeptidase"/>
    <property type="match status" value="1"/>
</dbReference>
<dbReference type="GO" id="GO:0008658">
    <property type="term" value="F:penicillin binding"/>
    <property type="evidence" value="ECO:0007669"/>
    <property type="project" value="InterPro"/>
</dbReference>
<evidence type="ECO:0000313" key="6">
    <source>
        <dbReference type="EMBL" id="OPX18456.1"/>
    </source>
</evidence>
<dbReference type="Proteomes" id="UP000191663">
    <property type="component" value="Unassembled WGS sequence"/>
</dbReference>
<dbReference type="PANTHER" id="PTHR30627:SF1">
    <property type="entry name" value="PEPTIDOGLYCAN D,D-TRANSPEPTIDASE FTSI"/>
    <property type="match status" value="1"/>
</dbReference>
<dbReference type="InterPro" id="IPR036138">
    <property type="entry name" value="PBP_dimer_sf"/>
</dbReference>
<dbReference type="InterPro" id="IPR012338">
    <property type="entry name" value="Beta-lactam/transpept-like"/>
</dbReference>
<comment type="caution">
    <text evidence="6">The sequence shown here is derived from an EMBL/GenBank/DDBJ whole genome shotgun (WGS) entry which is preliminary data.</text>
</comment>
<keyword evidence="2 3" id="KW-0472">Membrane</keyword>
<evidence type="ECO:0000256" key="2">
    <source>
        <dbReference type="ARBA" id="ARBA00023136"/>
    </source>
</evidence>
<evidence type="ECO:0000259" key="5">
    <source>
        <dbReference type="Pfam" id="PF03717"/>
    </source>
</evidence>
<comment type="subcellular location">
    <subcellularLocation>
        <location evidence="1">Membrane</location>
    </subcellularLocation>
</comment>
<feature type="domain" description="Penicillin-binding protein transpeptidase" evidence="4">
    <location>
        <begin position="237"/>
        <end position="527"/>
    </location>
</feature>
<sequence length="544" mass="61888">MKRARFLNAFLFFISLIFFSYLFYIQCLRHNYYETKAKKQHQKKMIVLGARGNIYDRNGLPLATSERCYSIFCTPRYSPDKTRLINELTRLTHKGKREIRKLVKQNKFFWVARKVSNKKKEEFMEIEDPSIGFTNDLNRRYNMPEIFSNLIGRCGLDNRGIEGLELQLNEVLNGQSGFTIYQKCPTGELIPYANYPEKEPKPGRDVYLTIDLQLQATLYQHLKQCLLKEEARYAAGLIINPRTGEILALVNVGAENDKRNHVICDEFEPGSTFKVITLAYALLHGFKETNIINTEGGKVTVRGHTIHDFRNYGIITLKQAIAHSSNVAMVKISQKFDREGFYLLMRDFGLGELTGIEFPGEVTGRIPDWRKLNDVEFATLSFGQGVAVNLLQLAFVYQAIANNGVLNKPLLISSIKDHQRTVYRGRPLRIRRVIPQEYARRITEILCDVVEEGSGTAAAVEGVRVAGKTGTAQKVVNGRYSRNAIITTFIGYFPAESPEYLIAIMFDEPKKGYWASTIAAPVFKDVAQSIYQIGGLHYAIKNTD</sequence>
<dbReference type="PANTHER" id="PTHR30627">
    <property type="entry name" value="PEPTIDOGLYCAN D,D-TRANSPEPTIDASE"/>
    <property type="match status" value="1"/>
</dbReference>
<keyword evidence="3" id="KW-0812">Transmembrane</keyword>
<evidence type="ECO:0008006" key="8">
    <source>
        <dbReference type="Google" id="ProtNLM"/>
    </source>
</evidence>
<dbReference type="SUPFAM" id="SSF56519">
    <property type="entry name" value="Penicillin binding protein dimerisation domain"/>
    <property type="match status" value="1"/>
</dbReference>
<evidence type="ECO:0000313" key="7">
    <source>
        <dbReference type="Proteomes" id="UP000191663"/>
    </source>
</evidence>
<reference evidence="7" key="1">
    <citation type="submission" date="2017-01" db="EMBL/GenBank/DDBJ databases">
        <title>Novel pathways for hydrocarbon cycling and metabolic interdependencies in hydrothermal sediment communities.</title>
        <authorList>
            <person name="Dombrowski N."/>
            <person name="Seitz K."/>
            <person name="Teske A."/>
            <person name="Baker B."/>
        </authorList>
    </citation>
    <scope>NUCLEOTIDE SEQUENCE [LARGE SCALE GENOMIC DNA]</scope>
</reference>
<dbReference type="GO" id="GO:0071555">
    <property type="term" value="P:cell wall organization"/>
    <property type="evidence" value="ECO:0007669"/>
    <property type="project" value="TreeGrafter"/>
</dbReference>
<dbReference type="Gene3D" id="3.90.1310.10">
    <property type="entry name" value="Penicillin-binding protein 2a (Domain 2)"/>
    <property type="match status" value="1"/>
</dbReference>
<dbReference type="InterPro" id="IPR005311">
    <property type="entry name" value="PBP_dimer"/>
</dbReference>
<proteinExistence type="predicted"/>
<dbReference type="Pfam" id="PF03717">
    <property type="entry name" value="PBP_dimer"/>
    <property type="match status" value="1"/>
</dbReference>
<accession>A0A1V4QIA1</accession>
<evidence type="ECO:0000256" key="1">
    <source>
        <dbReference type="ARBA" id="ARBA00004370"/>
    </source>
</evidence>
<dbReference type="GO" id="GO:0005886">
    <property type="term" value="C:plasma membrane"/>
    <property type="evidence" value="ECO:0007669"/>
    <property type="project" value="TreeGrafter"/>
</dbReference>
<dbReference type="InterPro" id="IPR050515">
    <property type="entry name" value="Beta-lactam/transpept"/>
</dbReference>
<dbReference type="InterPro" id="IPR001460">
    <property type="entry name" value="PCN-bd_Tpept"/>
</dbReference>
<organism evidence="6 7">
    <name type="scientific">candidate division WOR-3 bacterium 4484_100</name>
    <dbReference type="NCBI Taxonomy" id="1936077"/>
    <lineage>
        <taxon>Bacteria</taxon>
        <taxon>Bacteria division WOR-3</taxon>
    </lineage>
</organism>